<organism evidence="3 4">
    <name type="scientific">Byssothecium circinans</name>
    <dbReference type="NCBI Taxonomy" id="147558"/>
    <lineage>
        <taxon>Eukaryota</taxon>
        <taxon>Fungi</taxon>
        <taxon>Dikarya</taxon>
        <taxon>Ascomycota</taxon>
        <taxon>Pezizomycotina</taxon>
        <taxon>Dothideomycetes</taxon>
        <taxon>Pleosporomycetidae</taxon>
        <taxon>Pleosporales</taxon>
        <taxon>Massarineae</taxon>
        <taxon>Massarinaceae</taxon>
        <taxon>Byssothecium</taxon>
    </lineage>
</organism>
<feature type="compositionally biased region" description="Polar residues" evidence="1">
    <location>
        <begin position="421"/>
        <end position="436"/>
    </location>
</feature>
<feature type="region of interest" description="Disordered" evidence="1">
    <location>
        <begin position="299"/>
        <end position="330"/>
    </location>
</feature>
<keyword evidence="4" id="KW-1185">Reference proteome</keyword>
<feature type="transmembrane region" description="Helical" evidence="2">
    <location>
        <begin position="791"/>
        <end position="807"/>
    </location>
</feature>
<dbReference type="Proteomes" id="UP000800035">
    <property type="component" value="Unassembled WGS sequence"/>
</dbReference>
<keyword evidence="2" id="KW-0472">Membrane</keyword>
<feature type="region of interest" description="Disordered" evidence="1">
    <location>
        <begin position="58"/>
        <end position="107"/>
    </location>
</feature>
<evidence type="ECO:0000256" key="1">
    <source>
        <dbReference type="SAM" id="MobiDB-lite"/>
    </source>
</evidence>
<evidence type="ECO:0000313" key="4">
    <source>
        <dbReference type="Proteomes" id="UP000800035"/>
    </source>
</evidence>
<keyword evidence="2" id="KW-0812">Transmembrane</keyword>
<feature type="compositionally biased region" description="Polar residues" evidence="1">
    <location>
        <begin position="73"/>
        <end position="85"/>
    </location>
</feature>
<name>A0A6A5UDD3_9PLEO</name>
<protein>
    <submittedName>
        <fullName evidence="3">Uncharacterized protein</fullName>
    </submittedName>
</protein>
<accession>A0A6A5UDD3</accession>
<proteinExistence type="predicted"/>
<evidence type="ECO:0000313" key="3">
    <source>
        <dbReference type="EMBL" id="KAF1963203.1"/>
    </source>
</evidence>
<dbReference type="AlphaFoldDB" id="A0A6A5UDD3"/>
<keyword evidence="2" id="KW-1133">Transmembrane helix</keyword>
<feature type="compositionally biased region" description="Low complexity" evidence="1">
    <location>
        <begin position="86"/>
        <end position="95"/>
    </location>
</feature>
<evidence type="ECO:0000256" key="2">
    <source>
        <dbReference type="SAM" id="Phobius"/>
    </source>
</evidence>
<reference evidence="3" key="1">
    <citation type="journal article" date="2020" name="Stud. Mycol.">
        <title>101 Dothideomycetes genomes: a test case for predicting lifestyles and emergence of pathogens.</title>
        <authorList>
            <person name="Haridas S."/>
            <person name="Albert R."/>
            <person name="Binder M."/>
            <person name="Bloem J."/>
            <person name="Labutti K."/>
            <person name="Salamov A."/>
            <person name="Andreopoulos B."/>
            <person name="Baker S."/>
            <person name="Barry K."/>
            <person name="Bills G."/>
            <person name="Bluhm B."/>
            <person name="Cannon C."/>
            <person name="Castanera R."/>
            <person name="Culley D."/>
            <person name="Daum C."/>
            <person name="Ezra D."/>
            <person name="Gonzalez J."/>
            <person name="Henrissat B."/>
            <person name="Kuo A."/>
            <person name="Liang C."/>
            <person name="Lipzen A."/>
            <person name="Lutzoni F."/>
            <person name="Magnuson J."/>
            <person name="Mondo S."/>
            <person name="Nolan M."/>
            <person name="Ohm R."/>
            <person name="Pangilinan J."/>
            <person name="Park H.-J."/>
            <person name="Ramirez L."/>
            <person name="Alfaro M."/>
            <person name="Sun H."/>
            <person name="Tritt A."/>
            <person name="Yoshinaga Y."/>
            <person name="Zwiers L.-H."/>
            <person name="Turgeon B."/>
            <person name="Goodwin S."/>
            <person name="Spatafora J."/>
            <person name="Crous P."/>
            <person name="Grigoriev I."/>
        </authorList>
    </citation>
    <scope>NUCLEOTIDE SEQUENCE</scope>
    <source>
        <strain evidence="3">CBS 675.92</strain>
    </source>
</reference>
<gene>
    <name evidence="3" type="ORF">CC80DRAFT_531031</name>
</gene>
<feature type="region of interest" description="Disordered" evidence="1">
    <location>
        <begin position="405"/>
        <end position="437"/>
    </location>
</feature>
<sequence>MRTCALLYGAIIVGHSLGNHHHGSQQISEASSKRSISNVSLSSLSSLPPSPAIKTSIRSVTSSFKTPTRPEWHNTTLLSLPTNPITTRSRSYRTSPTKPKSLTPIRPTRNATMARPCTGCNLGAFTTMTWFTGKVQASWTSVVVTETVLAKTISYFDGNPETLQGTTVTYQTLEQTKTLIGPANQTITHTTPVFKVIPTKGVTLERPIGPTYVMYQSIYGGDERPFGDSILCTAEVDTLKFAAPKSPEDYDLFIETITNVATTSKTTRFALLPTPLIGHLKQNPEVQQRFQGHDIATCTLPPRSPPPIEGVKPSESVRPPASSIRHTSTASSSASTFLSTTYASTSTHITVRGCLRCDNTEIYAPKMTDVTPTPSLVPTPSGVQSITLGDSIVVLHPVPTPPIELKNTGFASPTDRPISLDPSSTDAPVSLGSSPTDVPVSLDPFPSKRPVLLDHSLTGLPVSLDPSPTENLNSPHNSNIAQPGQQPIPTPGVVIGGETLRVGQTIVINGATIAVPTAESGSRILIDGKTISVAPLPTGPAILTVGGIPLTANPQSQIIVGSQTLTPGGPAITFDGSTLSLASSGTIAVVDGATKTLSPAPWITAKPVLAVDGHSVTANVIGGTTAFVLGPSQTLTDGGVVTVSGTTYSMPTSASGSVIVVNGVSSTFGPSSSPSITLANGLSVAASVKGGTTAFVIASGQTLTPGGNLTVSGSTYSMPSSASGSVVVINGRTSTFGWSSVEATTTTATPSSDTTSLRVPANSAVPSTTITSTTSRQQGAALSMRKSGFDAWFEGLFLGFAGWILLVM</sequence>
<feature type="compositionally biased region" description="Low complexity" evidence="1">
    <location>
        <begin position="321"/>
        <end position="330"/>
    </location>
</feature>
<dbReference type="OrthoDB" id="3944128at2759"/>
<dbReference type="EMBL" id="ML976978">
    <property type="protein sequence ID" value="KAF1963203.1"/>
    <property type="molecule type" value="Genomic_DNA"/>
</dbReference>